<sequence>MQTNDKKEIELLDKNGKAKHLSSTERKAAIEAAIDECDPKLVQLLLGAKYCMLWQYWLVRAIFNFDMLFLSKMTKCELPLDIANKQLKYLSDKKHIDIKELNSIQENCKREYYKKAEEFYGNNRLLQIKRDTGGRIQLESTARKSLVESTVAQQLAGTSLQCYRDNNGGCDVPDSIEAAVNADFSQECKSMMTESINEFKQITQSTDDVRDLQNALRGKVRKYGKISFLKN</sequence>
<proteinExistence type="predicted"/>
<organism evidence="1 2">
    <name type="scientific">Cinara cedri</name>
    <dbReference type="NCBI Taxonomy" id="506608"/>
    <lineage>
        <taxon>Eukaryota</taxon>
        <taxon>Metazoa</taxon>
        <taxon>Ecdysozoa</taxon>
        <taxon>Arthropoda</taxon>
        <taxon>Hexapoda</taxon>
        <taxon>Insecta</taxon>
        <taxon>Pterygota</taxon>
        <taxon>Neoptera</taxon>
        <taxon>Paraneoptera</taxon>
        <taxon>Hemiptera</taxon>
        <taxon>Sternorrhyncha</taxon>
        <taxon>Aphidomorpha</taxon>
        <taxon>Aphidoidea</taxon>
        <taxon>Aphididae</taxon>
        <taxon>Lachninae</taxon>
        <taxon>Cinara</taxon>
    </lineage>
</organism>
<accession>A0A5E4NQY3</accession>
<gene>
    <name evidence="1" type="ORF">CINCED_3A024294</name>
</gene>
<protein>
    <submittedName>
        <fullName evidence="1">Uncharacterized protein</fullName>
    </submittedName>
</protein>
<dbReference type="EMBL" id="CABPRJ010002492">
    <property type="protein sequence ID" value="VVC46401.1"/>
    <property type="molecule type" value="Genomic_DNA"/>
</dbReference>
<reference evidence="1 2" key="1">
    <citation type="submission" date="2019-08" db="EMBL/GenBank/DDBJ databases">
        <authorList>
            <person name="Alioto T."/>
            <person name="Alioto T."/>
            <person name="Gomez Garrido J."/>
        </authorList>
    </citation>
    <scope>NUCLEOTIDE SEQUENCE [LARGE SCALE GENOMIC DNA]</scope>
</reference>
<evidence type="ECO:0000313" key="2">
    <source>
        <dbReference type="Proteomes" id="UP000325440"/>
    </source>
</evidence>
<dbReference type="Proteomes" id="UP000325440">
    <property type="component" value="Unassembled WGS sequence"/>
</dbReference>
<evidence type="ECO:0000313" key="1">
    <source>
        <dbReference type="EMBL" id="VVC46401.1"/>
    </source>
</evidence>
<name>A0A5E4NQY3_9HEMI</name>
<dbReference type="AlphaFoldDB" id="A0A5E4NQY3"/>
<keyword evidence="2" id="KW-1185">Reference proteome</keyword>